<reference evidence="1 2" key="1">
    <citation type="submission" date="2023-09" db="EMBL/GenBank/DDBJ databases">
        <title>Buttiauxella selenatireducens sp. nov., isolated from the rhizosphere of Cardamine hupingshanesis.</title>
        <authorList>
            <person name="Zhang S."/>
            <person name="Xu Z."/>
            <person name="Wang H."/>
            <person name="Guo Y."/>
        </authorList>
    </citation>
    <scope>NUCLEOTIDE SEQUENCE [LARGE SCALE GENOMIC DNA]</scope>
    <source>
        <strain evidence="1 2">R73</strain>
    </source>
</reference>
<dbReference type="EMBL" id="CP133838">
    <property type="protein sequence ID" value="WMY74642.1"/>
    <property type="molecule type" value="Genomic_DNA"/>
</dbReference>
<protein>
    <submittedName>
        <fullName evidence="1">AAA family ATPase</fullName>
    </submittedName>
</protein>
<dbReference type="InterPro" id="IPR027417">
    <property type="entry name" value="P-loop_NTPase"/>
</dbReference>
<evidence type="ECO:0000313" key="2">
    <source>
        <dbReference type="Proteomes" id="UP001246690"/>
    </source>
</evidence>
<gene>
    <name evidence="1" type="ORF">RHD99_01255</name>
</gene>
<dbReference type="Proteomes" id="UP001246690">
    <property type="component" value="Chromosome"/>
</dbReference>
<name>A0ABY9SAV4_9ENTR</name>
<proteinExistence type="predicted"/>
<keyword evidence="2" id="KW-1185">Reference proteome</keyword>
<organism evidence="1 2">
    <name type="scientific">Buttiauxella selenatireducens</name>
    <dbReference type="NCBI Taxonomy" id="3073902"/>
    <lineage>
        <taxon>Bacteria</taxon>
        <taxon>Pseudomonadati</taxon>
        <taxon>Pseudomonadota</taxon>
        <taxon>Gammaproteobacteria</taxon>
        <taxon>Enterobacterales</taxon>
        <taxon>Enterobacteriaceae</taxon>
        <taxon>Buttiauxella</taxon>
    </lineage>
</organism>
<dbReference type="RefSeq" id="WP_309877215.1">
    <property type="nucleotide sequence ID" value="NZ_CP133838.1"/>
</dbReference>
<dbReference type="SUPFAM" id="SSF52540">
    <property type="entry name" value="P-loop containing nucleoside triphosphate hydrolases"/>
    <property type="match status" value="1"/>
</dbReference>
<dbReference type="Gene3D" id="3.40.50.300">
    <property type="entry name" value="P-loop containing nucleotide triphosphate hydrolases"/>
    <property type="match status" value="1"/>
</dbReference>
<evidence type="ECO:0000313" key="1">
    <source>
        <dbReference type="EMBL" id="WMY74642.1"/>
    </source>
</evidence>
<sequence length="185" mass="20603">MSQTSRTQGKTVVLVNGVPASGKSTVARLLSEHFALPVLTIDGIKEPFMAQFDNIDRPFNRRLGCAAYEVIWSIVADSPQQCVFIIDAWFGFQPKEALERYLEQAGITRVVEIWNHIPGHLAVQRYAQRLDERREGHPGEEYLPELLALANNAQPMSLGSVYTVEQGKPVDSIALVAWLGKELGE</sequence>
<accession>A0ABY9SAV4</accession>